<gene>
    <name evidence="5" type="ORF">ACFSR6_09250</name>
</gene>
<dbReference type="InterPro" id="IPR009057">
    <property type="entry name" value="Homeodomain-like_sf"/>
</dbReference>
<dbReference type="PROSITE" id="PS01124">
    <property type="entry name" value="HTH_ARAC_FAMILY_2"/>
    <property type="match status" value="1"/>
</dbReference>
<dbReference type="Pfam" id="PF12833">
    <property type="entry name" value="HTH_18"/>
    <property type="match status" value="1"/>
</dbReference>
<comment type="caution">
    <text evidence="5">The sequence shown here is derived from an EMBL/GenBank/DDBJ whole genome shotgun (WGS) entry which is preliminary data.</text>
</comment>
<evidence type="ECO:0000313" key="6">
    <source>
        <dbReference type="Proteomes" id="UP001597461"/>
    </source>
</evidence>
<dbReference type="InterPro" id="IPR050204">
    <property type="entry name" value="AraC_XylS_family_regulators"/>
</dbReference>
<evidence type="ECO:0000256" key="2">
    <source>
        <dbReference type="ARBA" id="ARBA00023125"/>
    </source>
</evidence>
<protein>
    <submittedName>
        <fullName evidence="5">DUF6597 domain-containing transcriptional factor</fullName>
    </submittedName>
</protein>
<keyword evidence="2" id="KW-0238">DNA-binding</keyword>
<keyword evidence="3" id="KW-0804">Transcription</keyword>
<evidence type="ECO:0000259" key="4">
    <source>
        <dbReference type="PROSITE" id="PS01124"/>
    </source>
</evidence>
<organism evidence="5 6">
    <name type="scientific">Pedobacter vanadiisoli</name>
    <dbReference type="NCBI Taxonomy" id="1761975"/>
    <lineage>
        <taxon>Bacteria</taxon>
        <taxon>Pseudomonadati</taxon>
        <taxon>Bacteroidota</taxon>
        <taxon>Sphingobacteriia</taxon>
        <taxon>Sphingobacteriales</taxon>
        <taxon>Sphingobacteriaceae</taxon>
        <taxon>Pedobacter</taxon>
    </lineage>
</organism>
<keyword evidence="6" id="KW-1185">Reference proteome</keyword>
<evidence type="ECO:0000256" key="1">
    <source>
        <dbReference type="ARBA" id="ARBA00023015"/>
    </source>
</evidence>
<dbReference type="SUPFAM" id="SSF46689">
    <property type="entry name" value="Homeodomain-like"/>
    <property type="match status" value="1"/>
</dbReference>
<dbReference type="Gene3D" id="1.10.10.60">
    <property type="entry name" value="Homeodomain-like"/>
    <property type="match status" value="1"/>
</dbReference>
<evidence type="ECO:0000256" key="3">
    <source>
        <dbReference type="ARBA" id="ARBA00023163"/>
    </source>
</evidence>
<accession>A0ABW5MHI3</accession>
<proteinExistence type="predicted"/>
<dbReference type="PANTHER" id="PTHR46796">
    <property type="entry name" value="HTH-TYPE TRANSCRIPTIONAL ACTIVATOR RHAS-RELATED"/>
    <property type="match status" value="1"/>
</dbReference>
<dbReference type="Proteomes" id="UP001597461">
    <property type="component" value="Unassembled WGS sequence"/>
</dbReference>
<dbReference type="InterPro" id="IPR018060">
    <property type="entry name" value="HTH_AraC"/>
</dbReference>
<dbReference type="EMBL" id="JBHULL010000008">
    <property type="protein sequence ID" value="MFD2582672.1"/>
    <property type="molecule type" value="Genomic_DNA"/>
</dbReference>
<dbReference type="Pfam" id="PF20240">
    <property type="entry name" value="DUF6597"/>
    <property type="match status" value="1"/>
</dbReference>
<dbReference type="InterPro" id="IPR046532">
    <property type="entry name" value="DUF6597"/>
</dbReference>
<keyword evidence="1" id="KW-0805">Transcription regulation</keyword>
<reference evidence="6" key="1">
    <citation type="journal article" date="2019" name="Int. J. Syst. Evol. Microbiol.">
        <title>The Global Catalogue of Microorganisms (GCM) 10K type strain sequencing project: providing services to taxonomists for standard genome sequencing and annotation.</title>
        <authorList>
            <consortium name="The Broad Institute Genomics Platform"/>
            <consortium name="The Broad Institute Genome Sequencing Center for Infectious Disease"/>
            <person name="Wu L."/>
            <person name="Ma J."/>
        </authorList>
    </citation>
    <scope>NUCLEOTIDE SEQUENCE [LARGE SCALE GENOMIC DNA]</scope>
    <source>
        <strain evidence="6">KCTC 42866</strain>
    </source>
</reference>
<dbReference type="SMART" id="SM00342">
    <property type="entry name" value="HTH_ARAC"/>
    <property type="match status" value="1"/>
</dbReference>
<dbReference type="RefSeq" id="WP_379077985.1">
    <property type="nucleotide sequence ID" value="NZ_JBHULL010000008.1"/>
</dbReference>
<dbReference type="PANTHER" id="PTHR46796:SF13">
    <property type="entry name" value="HTH-TYPE TRANSCRIPTIONAL ACTIVATOR RHAS"/>
    <property type="match status" value="1"/>
</dbReference>
<name>A0ABW5MHI3_9SPHI</name>
<evidence type="ECO:0000313" key="5">
    <source>
        <dbReference type="EMBL" id="MFD2582672.1"/>
    </source>
</evidence>
<sequence length="268" mass="30855">MRYIVIQPEERLKPYVRHFLLMENDKDFVHTETFRAFADGSPGLVFQQIPGAFSDRHCQRFPAAYLYGLTTKYVDKIANGKFNNIIACLHPYSIKTIFGIDAAQLTNKHYNVEDIVKTDITDMLSEVSLSTEEKITVISDFILREAAKYKYNNPVKIRHVVELLEKSGGVGTLNQIAAESGISERSVERLFINYVGITPKLFSRIQRFQSTIRMINSCENPLLSSICYDHEYSDQSHCIREFKEFTGTTPKQFVRKPKDEVSNFSQWS</sequence>
<feature type="domain" description="HTH araC/xylS-type" evidence="4">
    <location>
        <begin position="155"/>
        <end position="256"/>
    </location>
</feature>